<keyword evidence="2" id="KW-1185">Reference proteome</keyword>
<dbReference type="EMBL" id="KJ019082">
    <property type="protein sequence ID" value="AIX26880.1"/>
    <property type="molecule type" value="Genomic_DNA"/>
</dbReference>
<reference evidence="1 2" key="1">
    <citation type="submission" date="2013-12" db="EMBL/GenBank/DDBJ databases">
        <title>Ecological redundancy of diverse viral populations within a natural community.</title>
        <authorList>
            <person name="Gregory A.C."/>
            <person name="LaButti K."/>
            <person name="Copeland A."/>
            <person name="Woyke T."/>
            <person name="Sullivan M.B."/>
        </authorList>
    </citation>
    <scope>NUCLEOTIDE SEQUENCE [LARGE SCALE GENOMIC DNA]</scope>
    <source>
        <strain evidence="1">Syn7803US120</strain>
    </source>
</reference>
<protein>
    <submittedName>
        <fullName evidence="1">Uncharacterized protein</fullName>
    </submittedName>
</protein>
<proteinExistence type="predicted"/>
<name>A0A0E3FHD4_9CAUD</name>
<evidence type="ECO:0000313" key="2">
    <source>
        <dbReference type="Proteomes" id="UP000033009"/>
    </source>
</evidence>
<accession>A0A0E3FHD4</accession>
<dbReference type="Proteomes" id="UP000033009">
    <property type="component" value="Segment"/>
</dbReference>
<gene>
    <name evidence="1" type="ORF">Syn7803US120_159</name>
</gene>
<dbReference type="RefSeq" id="YP_009140948.1">
    <property type="nucleotide sequence ID" value="NC_027132.1"/>
</dbReference>
<organism evidence="1 2">
    <name type="scientific">Synechococcus phage ACG-2014i</name>
    <dbReference type="NCBI Taxonomy" id="1493513"/>
    <lineage>
        <taxon>Viruses</taxon>
        <taxon>Duplodnaviria</taxon>
        <taxon>Heunggongvirae</taxon>
        <taxon>Uroviricota</taxon>
        <taxon>Caudoviricetes</taxon>
        <taxon>Pantevenvirales</taxon>
        <taxon>Kyanoviridae</taxon>
        <taxon>Chalconvirus</taxon>
        <taxon>Chalconvirus acg2014i</taxon>
    </lineage>
</organism>
<dbReference type="KEGG" id="vg:24405006"/>
<dbReference type="GeneID" id="24405006"/>
<evidence type="ECO:0000313" key="1">
    <source>
        <dbReference type="EMBL" id="AIX26880.1"/>
    </source>
</evidence>
<sequence length="68" mass="7949">MINLDARYHEYLHSNKCFTIDGACEKVIAYGWTDDGSTIDGYYVLTKNYKLQYNMKEQCISMQQRIGV</sequence>